<sequence length="621" mass="70867">MKMIWSKHAPILDKFIHFVIEKSVQLSSIEVFMLNEDSDHHLSNPDIMRLVQFHTDVFCLRLSDLRTKDFYLKFVNSLYWTCGDITDLHHSALLNKLTALTELFAEVRRMEDIILLESILKDLQTASRSLKRIYLRCCFYGVPEESYAGVLEQANSFILKHQNLNIQCGICFSDIEVGTGWRLDSKSEFALPINTVYPTNTKDIHSIKQWCSASGICDLNLNAKSTPFPQNPETISFIKMSNSTVSTMTLKNFSTEYMLYLDGFSSLRELEIRDSAMNKFPSLPESLRDLKIVFVSEPTMSNVDHCIVLPPRLCVLSLCGNRRFLTLPVVLNIDELHDLKKVSVHIYPLQLDNECDELLYDLKDSVTRNFLRVSNTCTIDQLQRFLFQLPSDLKNLSIVFGDSGSGYIEDELNNNTSICSFDTLSLGHFENLEHLEIEGFNNNTLFNASILPAAQYLEFTAPRILTGCFTHGIRFLYVDLQSCEESLTHFLDHFISKLASLVFLSVSVDSFMSADLRNVIFPHQLCSLQIEFYSSLSSVVDTDPNRERLGSIVLDNLPVQLNILELRLRGRQDIIVDDSKGERISCIAKRIAISDGEANWIQYSRFEGEEESFGIEILYAS</sequence>
<accession>A0ACB5SWQ1</accession>
<keyword evidence="2" id="KW-1185">Reference proteome</keyword>
<organism evidence="1 2">
    <name type="scientific">Ambrosiozyma monospora</name>
    <name type="common">Yeast</name>
    <name type="synonym">Endomycopsis monosporus</name>
    <dbReference type="NCBI Taxonomy" id="43982"/>
    <lineage>
        <taxon>Eukaryota</taxon>
        <taxon>Fungi</taxon>
        <taxon>Dikarya</taxon>
        <taxon>Ascomycota</taxon>
        <taxon>Saccharomycotina</taxon>
        <taxon>Pichiomycetes</taxon>
        <taxon>Pichiales</taxon>
        <taxon>Pichiaceae</taxon>
        <taxon>Ambrosiozyma</taxon>
    </lineage>
</organism>
<reference evidence="1" key="1">
    <citation type="submission" date="2023-04" db="EMBL/GenBank/DDBJ databases">
        <title>Ambrosiozyma monospora NBRC 10751.</title>
        <authorList>
            <person name="Ichikawa N."/>
            <person name="Sato H."/>
            <person name="Tonouchi N."/>
        </authorList>
    </citation>
    <scope>NUCLEOTIDE SEQUENCE</scope>
    <source>
        <strain evidence="1">NBRC 10751</strain>
    </source>
</reference>
<dbReference type="EMBL" id="BSXS01001214">
    <property type="protein sequence ID" value="GME75448.1"/>
    <property type="molecule type" value="Genomic_DNA"/>
</dbReference>
<proteinExistence type="predicted"/>
<protein>
    <submittedName>
        <fullName evidence="1">Unnamed protein product</fullName>
    </submittedName>
</protein>
<comment type="caution">
    <text evidence="1">The sequence shown here is derived from an EMBL/GenBank/DDBJ whole genome shotgun (WGS) entry which is preliminary data.</text>
</comment>
<gene>
    <name evidence="1" type="ORF">Amon02_000216300</name>
</gene>
<dbReference type="Proteomes" id="UP001165064">
    <property type="component" value="Unassembled WGS sequence"/>
</dbReference>
<evidence type="ECO:0000313" key="1">
    <source>
        <dbReference type="EMBL" id="GME75448.1"/>
    </source>
</evidence>
<name>A0ACB5SWQ1_AMBMO</name>
<evidence type="ECO:0000313" key="2">
    <source>
        <dbReference type="Proteomes" id="UP001165064"/>
    </source>
</evidence>